<dbReference type="InterPro" id="IPR032466">
    <property type="entry name" value="Metal_Hydrolase"/>
</dbReference>
<reference evidence="7 8" key="1">
    <citation type="submission" date="2014-07" db="EMBL/GenBank/DDBJ databases">
        <authorList>
            <person name="McCorrison J."/>
            <person name="Sanka R."/>
            <person name="Torralba M."/>
            <person name="Gillis M."/>
            <person name="Haft D.H."/>
            <person name="Methe B."/>
            <person name="Sutton G."/>
            <person name="Nelson K.E."/>
        </authorList>
    </citation>
    <scope>NUCLEOTIDE SEQUENCE [LARGE SCALE GENOMIC DNA]</scope>
    <source>
        <strain evidence="7 8">DNF00058</strain>
    </source>
</reference>
<dbReference type="EMBL" id="JRNU01000025">
    <property type="protein sequence ID" value="KGF51739.1"/>
    <property type="molecule type" value="Genomic_DNA"/>
</dbReference>
<organism evidence="7 8">
    <name type="scientific">Prevotella amnii DNF00058</name>
    <dbReference type="NCBI Taxonomy" id="1401066"/>
    <lineage>
        <taxon>Bacteria</taxon>
        <taxon>Pseudomonadati</taxon>
        <taxon>Bacteroidota</taxon>
        <taxon>Bacteroidia</taxon>
        <taxon>Bacteroidales</taxon>
        <taxon>Prevotellaceae</taxon>
        <taxon>Prevotella</taxon>
    </lineage>
</organism>
<accession>A0A096D2J9</accession>
<dbReference type="Gene3D" id="3.20.20.140">
    <property type="entry name" value="Metal-dependent hydrolases"/>
    <property type="match status" value="1"/>
</dbReference>
<comment type="cofactor">
    <cofactor evidence="1">
        <name>Zn(2+)</name>
        <dbReference type="ChEBI" id="CHEBI:29105"/>
    </cofactor>
</comment>
<name>A0A096D2J9_9BACT</name>
<proteinExistence type="inferred from homology"/>
<dbReference type="GO" id="GO:0005737">
    <property type="term" value="C:cytoplasm"/>
    <property type="evidence" value="ECO:0007669"/>
    <property type="project" value="TreeGrafter"/>
</dbReference>
<dbReference type="InterPro" id="IPR050138">
    <property type="entry name" value="DHOase/Allantoinase_Hydrolase"/>
</dbReference>
<dbReference type="NCBIfam" id="NF006688">
    <property type="entry name" value="PRK09236.1"/>
    <property type="match status" value="1"/>
</dbReference>
<dbReference type="PANTHER" id="PTHR43668">
    <property type="entry name" value="ALLANTOINASE"/>
    <property type="match status" value="1"/>
</dbReference>
<dbReference type="PROSITE" id="PS00483">
    <property type="entry name" value="DIHYDROOROTASE_2"/>
    <property type="match status" value="1"/>
</dbReference>
<dbReference type="InterPro" id="IPR002195">
    <property type="entry name" value="Dihydroorotase_CS"/>
</dbReference>
<evidence type="ECO:0000256" key="3">
    <source>
        <dbReference type="ARBA" id="ARBA00010286"/>
    </source>
</evidence>
<comment type="function">
    <text evidence="2">Catalyzes the reversible cyclization of carbamoyl aspartate to dihydroorotate.</text>
</comment>
<evidence type="ECO:0000256" key="2">
    <source>
        <dbReference type="ARBA" id="ARBA00002368"/>
    </source>
</evidence>
<evidence type="ECO:0000256" key="4">
    <source>
        <dbReference type="ARBA" id="ARBA00022723"/>
    </source>
</evidence>
<evidence type="ECO:0000256" key="5">
    <source>
        <dbReference type="ARBA" id="ARBA00022801"/>
    </source>
</evidence>
<comment type="caution">
    <text evidence="7">The sequence shown here is derived from an EMBL/GenBank/DDBJ whole genome shotgun (WGS) entry which is preliminary data.</text>
</comment>
<dbReference type="Gene3D" id="2.30.40.10">
    <property type="entry name" value="Urease, subunit C, domain 1"/>
    <property type="match status" value="1"/>
</dbReference>
<dbReference type="CDD" id="cd01318">
    <property type="entry name" value="DHOase_IIb"/>
    <property type="match status" value="1"/>
</dbReference>
<dbReference type="EC" id="3.5.2.3" evidence="7"/>
<dbReference type="GO" id="GO:0004038">
    <property type="term" value="F:allantoinase activity"/>
    <property type="evidence" value="ECO:0007669"/>
    <property type="project" value="TreeGrafter"/>
</dbReference>
<dbReference type="InterPro" id="IPR006680">
    <property type="entry name" value="Amidohydro-rel"/>
</dbReference>
<evidence type="ECO:0000313" key="7">
    <source>
        <dbReference type="EMBL" id="KGF51739.1"/>
    </source>
</evidence>
<protein>
    <submittedName>
        <fullName evidence="7">Dihydroorotase</fullName>
        <ecNumber evidence="7">3.5.2.3</ecNumber>
    </submittedName>
</protein>
<keyword evidence="8" id="KW-1185">Reference proteome</keyword>
<keyword evidence="5 7" id="KW-0378">Hydrolase</keyword>
<evidence type="ECO:0000313" key="8">
    <source>
        <dbReference type="Proteomes" id="UP000029614"/>
    </source>
</evidence>
<dbReference type="GO" id="GO:0006145">
    <property type="term" value="P:purine nucleobase catabolic process"/>
    <property type="evidence" value="ECO:0007669"/>
    <property type="project" value="TreeGrafter"/>
</dbReference>
<comment type="similarity">
    <text evidence="3">Belongs to the metallo-dependent hydrolases superfamily. DHOase family. Class I DHOase subfamily.</text>
</comment>
<dbReference type="GO" id="GO:0004151">
    <property type="term" value="F:dihydroorotase activity"/>
    <property type="evidence" value="ECO:0007669"/>
    <property type="project" value="UniProtKB-EC"/>
</dbReference>
<dbReference type="NCBIfam" id="TIGR00857">
    <property type="entry name" value="pyrC_multi"/>
    <property type="match status" value="1"/>
</dbReference>
<dbReference type="PANTHER" id="PTHR43668:SF4">
    <property type="entry name" value="ALLANTOINASE"/>
    <property type="match status" value="1"/>
</dbReference>
<dbReference type="RefSeq" id="WP_036855714.1">
    <property type="nucleotide sequence ID" value="NZ_JRNU01000025.1"/>
</dbReference>
<dbReference type="AlphaFoldDB" id="A0A096D2J9"/>
<dbReference type="GO" id="GO:0046872">
    <property type="term" value="F:metal ion binding"/>
    <property type="evidence" value="ECO:0007669"/>
    <property type="project" value="UniProtKB-KW"/>
</dbReference>
<dbReference type="Proteomes" id="UP000029614">
    <property type="component" value="Unassembled WGS sequence"/>
</dbReference>
<gene>
    <name evidence="7" type="ORF">HMPREF9302_06315</name>
</gene>
<keyword evidence="4" id="KW-0479">Metal-binding</keyword>
<evidence type="ECO:0000256" key="1">
    <source>
        <dbReference type="ARBA" id="ARBA00001947"/>
    </source>
</evidence>
<evidence type="ECO:0000259" key="6">
    <source>
        <dbReference type="Pfam" id="PF01979"/>
    </source>
</evidence>
<dbReference type="OrthoDB" id="9765462at2"/>
<dbReference type="Pfam" id="PF01979">
    <property type="entry name" value="Amidohydro_1"/>
    <property type="match status" value="1"/>
</dbReference>
<dbReference type="InterPro" id="IPR011059">
    <property type="entry name" value="Metal-dep_hydrolase_composite"/>
</dbReference>
<feature type="domain" description="Amidohydrolase-related" evidence="6">
    <location>
        <begin position="55"/>
        <end position="428"/>
    </location>
</feature>
<dbReference type="SUPFAM" id="SSF51556">
    <property type="entry name" value="Metallo-dependent hydrolases"/>
    <property type="match status" value="1"/>
</dbReference>
<dbReference type="SUPFAM" id="SSF51338">
    <property type="entry name" value="Composite domain of metallo-dependent hydrolases"/>
    <property type="match status" value="1"/>
</dbReference>
<sequence>MKRILIQGGTIINEGYSFVGNLVIEDDKIVSLQQDKSVKKPDEVYDEVIDATGCFVLPGVIDDHVHFREPGLTDKADIESETRAAAYGGVTSFMEMPNTNPPTTSIEALEYKWQRGALSSHINYSFFFGASNKNYPVFSQLNRHLIPGIKLFMGASTGNMLVDKEDQLNNIFRTAHDLDLPIMTHCEDSKIISENMELYKKKYGEDPAIEYHYQIRSREACVASSLLAISLARRYHTHLHIAHISTADELNLVPQPNNELITLEACMAHLWFDSNDYTSKKALIKCNPSVKTYNDKLALRQALTNGKVYVVGTDHAPHLLSQKQGGCYKAASGMPMIQFSLIMMLTLMDKGYLSMTKVVELMSHNPAKLFHVAKRGFLREGYKADIAIVRRTTPWQVTKDIIQSKCGWSPLEGTTFNWQVEHTICNGHHIYNKGIFDDESRGEQLFFRE</sequence>